<feature type="compositionally biased region" description="Basic and acidic residues" evidence="1">
    <location>
        <begin position="93"/>
        <end position="111"/>
    </location>
</feature>
<sequence>MVGEYSQFLKNQMKKSKAASTVYSSSCTDRGHYETRDRRIRGIPHRGPLGPRAGGARPALEAFPSKADREAKCRSFTPASVVLTRAGNLLRGTKHDIKGPKYDKKGGERNEPAGPRRH</sequence>
<protein>
    <submittedName>
        <fullName evidence="2">Uncharacterized protein</fullName>
    </submittedName>
</protein>
<feature type="compositionally biased region" description="Low complexity" evidence="1">
    <location>
        <begin position="46"/>
        <end position="58"/>
    </location>
</feature>
<comment type="caution">
    <text evidence="2">The sequence shown here is derived from an EMBL/GenBank/DDBJ whole genome shotgun (WGS) entry which is preliminary data.</text>
</comment>
<feature type="region of interest" description="Disordered" evidence="1">
    <location>
        <begin position="1"/>
        <end position="58"/>
    </location>
</feature>
<evidence type="ECO:0000313" key="3">
    <source>
        <dbReference type="Proteomes" id="UP000299102"/>
    </source>
</evidence>
<feature type="compositionally biased region" description="Polar residues" evidence="1">
    <location>
        <begin position="18"/>
        <end position="28"/>
    </location>
</feature>
<evidence type="ECO:0000256" key="1">
    <source>
        <dbReference type="SAM" id="MobiDB-lite"/>
    </source>
</evidence>
<organism evidence="2 3">
    <name type="scientific">Eumeta variegata</name>
    <name type="common">Bagworm moth</name>
    <name type="synonym">Eumeta japonica</name>
    <dbReference type="NCBI Taxonomy" id="151549"/>
    <lineage>
        <taxon>Eukaryota</taxon>
        <taxon>Metazoa</taxon>
        <taxon>Ecdysozoa</taxon>
        <taxon>Arthropoda</taxon>
        <taxon>Hexapoda</taxon>
        <taxon>Insecta</taxon>
        <taxon>Pterygota</taxon>
        <taxon>Neoptera</taxon>
        <taxon>Endopterygota</taxon>
        <taxon>Lepidoptera</taxon>
        <taxon>Glossata</taxon>
        <taxon>Ditrysia</taxon>
        <taxon>Tineoidea</taxon>
        <taxon>Psychidae</taxon>
        <taxon>Oiketicinae</taxon>
        <taxon>Eumeta</taxon>
    </lineage>
</organism>
<reference evidence="2 3" key="1">
    <citation type="journal article" date="2019" name="Commun. Biol.">
        <title>The bagworm genome reveals a unique fibroin gene that provides high tensile strength.</title>
        <authorList>
            <person name="Kono N."/>
            <person name="Nakamura H."/>
            <person name="Ohtoshi R."/>
            <person name="Tomita M."/>
            <person name="Numata K."/>
            <person name="Arakawa K."/>
        </authorList>
    </citation>
    <scope>NUCLEOTIDE SEQUENCE [LARGE SCALE GENOMIC DNA]</scope>
</reference>
<accession>A0A4C1ZZE2</accession>
<dbReference type="AlphaFoldDB" id="A0A4C1ZZE2"/>
<dbReference type="Proteomes" id="UP000299102">
    <property type="component" value="Unassembled WGS sequence"/>
</dbReference>
<evidence type="ECO:0000313" key="2">
    <source>
        <dbReference type="EMBL" id="GBP92862.1"/>
    </source>
</evidence>
<name>A0A4C1ZZE2_EUMVA</name>
<feature type="region of interest" description="Disordered" evidence="1">
    <location>
        <begin position="91"/>
        <end position="118"/>
    </location>
</feature>
<gene>
    <name evidence="2" type="ORF">EVAR_54881_1</name>
</gene>
<dbReference type="EMBL" id="BGZK01002316">
    <property type="protein sequence ID" value="GBP92862.1"/>
    <property type="molecule type" value="Genomic_DNA"/>
</dbReference>
<proteinExistence type="predicted"/>
<keyword evidence="3" id="KW-1185">Reference proteome</keyword>